<evidence type="ECO:0000256" key="1">
    <source>
        <dbReference type="SAM" id="MobiDB-lite"/>
    </source>
</evidence>
<feature type="compositionally biased region" description="Basic and acidic residues" evidence="1">
    <location>
        <begin position="86"/>
        <end position="105"/>
    </location>
</feature>
<proteinExistence type="predicted"/>
<dbReference type="EMBL" id="BSKJ01000009">
    <property type="protein sequence ID" value="GLO37079.1"/>
    <property type="molecule type" value="Genomic_DNA"/>
</dbReference>
<comment type="caution">
    <text evidence="2">The sequence shown here is derived from an EMBL/GenBank/DDBJ whole genome shotgun (WGS) entry which is preliminary data.</text>
</comment>
<organism evidence="2 3">
    <name type="scientific">Pseudomonas putida</name>
    <name type="common">Arthrobacter siderocapsulatus</name>
    <dbReference type="NCBI Taxonomy" id="303"/>
    <lineage>
        <taxon>Bacteria</taxon>
        <taxon>Pseudomonadati</taxon>
        <taxon>Pseudomonadota</taxon>
        <taxon>Gammaproteobacteria</taxon>
        <taxon>Pseudomonadales</taxon>
        <taxon>Pseudomonadaceae</taxon>
        <taxon>Pseudomonas</taxon>
    </lineage>
</organism>
<evidence type="ECO:0000313" key="2">
    <source>
        <dbReference type="EMBL" id="GLO37079.1"/>
    </source>
</evidence>
<feature type="region of interest" description="Disordered" evidence="1">
    <location>
        <begin position="79"/>
        <end position="105"/>
    </location>
</feature>
<protein>
    <submittedName>
        <fullName evidence="2">Uncharacterized protein</fullName>
    </submittedName>
</protein>
<dbReference type="Proteomes" id="UP001161257">
    <property type="component" value="Unassembled WGS sequence"/>
</dbReference>
<reference evidence="2" key="1">
    <citation type="submission" date="2023-01" db="EMBL/GenBank/DDBJ databases">
        <title>Whole-genome sequence of Pseudomonas putida NBRC 14671.</title>
        <authorList>
            <person name="Morohoshi T."/>
            <person name="Someya N."/>
        </authorList>
    </citation>
    <scope>NUCLEOTIDE SEQUENCE</scope>
    <source>
        <strain evidence="2">NBRC 14671</strain>
    </source>
</reference>
<accession>A0AA37RMM7</accession>
<sequence>MKLRLGLIGFLVGIIFSGGSYAAQYCGTYNGQAIYQELAGRTCKEAMDSARGFDSSQRREQSMRQFEDGLQQLNKIYNSQPEDPLELQRQREAGEQSVRDAEEKNRVAQEEYRKFKEREATEFEDVEKSFNEQQGDTGWQARANQKVVTPGCDCREVTGACMAKIALKHVSNTGADYEVRSNESRCSKVSYYIDSTPYISIISNGNAVVEHSASQKKLTLKNFSVEKCEVCSYDER</sequence>
<name>A0AA37RMM7_PSEPU</name>
<gene>
    <name evidence="2" type="ORF">PPUN14671_39150</name>
</gene>
<dbReference type="AlphaFoldDB" id="A0AA37RMM7"/>
<evidence type="ECO:0000313" key="3">
    <source>
        <dbReference type="Proteomes" id="UP001161257"/>
    </source>
</evidence>